<proteinExistence type="inferred from homology"/>
<comment type="caution">
    <text evidence="12">The sequence shown here is derived from an EMBL/GenBank/DDBJ whole genome shotgun (WGS) entry which is preliminary data.</text>
</comment>
<evidence type="ECO:0000256" key="9">
    <source>
        <dbReference type="ARBA" id="ARBA00022679"/>
    </source>
</evidence>
<dbReference type="EMBL" id="NBCO01000021">
    <property type="protein sequence ID" value="ORC87678.1"/>
    <property type="molecule type" value="Genomic_DNA"/>
</dbReference>
<name>A0A1X0NT10_9TRYP</name>
<dbReference type="Pfam" id="PF00156">
    <property type="entry name" value="Pribosyltran"/>
    <property type="match status" value="1"/>
</dbReference>
<evidence type="ECO:0000256" key="4">
    <source>
        <dbReference type="ARBA" id="ARBA00008391"/>
    </source>
</evidence>
<dbReference type="PANTHER" id="PTHR11776:SF7">
    <property type="entry name" value="PHOSPHORIBOSYLTRANSFERASE DOMAIN-CONTAINING PROTEIN"/>
    <property type="match status" value="1"/>
</dbReference>
<evidence type="ECO:0000256" key="7">
    <source>
        <dbReference type="ARBA" id="ARBA00022490"/>
    </source>
</evidence>
<evidence type="ECO:0000313" key="13">
    <source>
        <dbReference type="Proteomes" id="UP000192257"/>
    </source>
</evidence>
<comment type="subcellular location">
    <subcellularLocation>
        <location evidence="2">Cytoplasm</location>
    </subcellularLocation>
</comment>
<dbReference type="InterPro" id="IPR050120">
    <property type="entry name" value="Adenine_PRTase"/>
</dbReference>
<comment type="catalytic activity">
    <reaction evidence="1">
        <text>AMP + diphosphate = 5-phospho-alpha-D-ribose 1-diphosphate + adenine</text>
        <dbReference type="Rhea" id="RHEA:16609"/>
        <dbReference type="ChEBI" id="CHEBI:16708"/>
        <dbReference type="ChEBI" id="CHEBI:33019"/>
        <dbReference type="ChEBI" id="CHEBI:58017"/>
        <dbReference type="ChEBI" id="CHEBI:456215"/>
        <dbReference type="EC" id="2.4.2.7"/>
    </reaction>
</comment>
<evidence type="ECO:0000256" key="10">
    <source>
        <dbReference type="ARBA" id="ARBA00022726"/>
    </source>
</evidence>
<dbReference type="Proteomes" id="UP000192257">
    <property type="component" value="Unassembled WGS sequence"/>
</dbReference>
<evidence type="ECO:0000256" key="3">
    <source>
        <dbReference type="ARBA" id="ARBA00004659"/>
    </source>
</evidence>
<evidence type="ECO:0000259" key="11">
    <source>
        <dbReference type="Pfam" id="PF00156"/>
    </source>
</evidence>
<dbReference type="CDD" id="cd06223">
    <property type="entry name" value="PRTases_typeI"/>
    <property type="match status" value="1"/>
</dbReference>
<dbReference type="RefSeq" id="XP_028881744.1">
    <property type="nucleotide sequence ID" value="XM_029027134.1"/>
</dbReference>
<dbReference type="GO" id="GO:0006166">
    <property type="term" value="P:purine ribonucleoside salvage"/>
    <property type="evidence" value="ECO:0007669"/>
    <property type="project" value="UniProtKB-KW"/>
</dbReference>
<evidence type="ECO:0000256" key="8">
    <source>
        <dbReference type="ARBA" id="ARBA00022676"/>
    </source>
</evidence>
<gene>
    <name evidence="12" type="ORF">TM35_000212840</name>
</gene>
<comment type="subunit">
    <text evidence="5">Homodimer.</text>
</comment>
<dbReference type="PANTHER" id="PTHR11776">
    <property type="entry name" value="ADENINE PHOSPHORIBOSYLTRANSFERASE"/>
    <property type="match status" value="1"/>
</dbReference>
<dbReference type="GeneID" id="39986914"/>
<evidence type="ECO:0000256" key="5">
    <source>
        <dbReference type="ARBA" id="ARBA00011738"/>
    </source>
</evidence>
<comment type="similarity">
    <text evidence="4">Belongs to the purine/pyrimidine phosphoribosyltransferase family.</text>
</comment>
<evidence type="ECO:0000313" key="12">
    <source>
        <dbReference type="EMBL" id="ORC87678.1"/>
    </source>
</evidence>
<keyword evidence="9 12" id="KW-0808">Transferase</keyword>
<dbReference type="STRING" id="67003.A0A1X0NT10"/>
<accession>A0A1X0NT10</accession>
<dbReference type="GO" id="GO:0005737">
    <property type="term" value="C:cytoplasm"/>
    <property type="evidence" value="ECO:0007669"/>
    <property type="project" value="UniProtKB-SubCell"/>
</dbReference>
<evidence type="ECO:0000256" key="6">
    <source>
        <dbReference type="ARBA" id="ARBA00011893"/>
    </source>
</evidence>
<dbReference type="InterPro" id="IPR000836">
    <property type="entry name" value="PRTase_dom"/>
</dbReference>
<dbReference type="SUPFAM" id="SSF53271">
    <property type="entry name" value="PRTase-like"/>
    <property type="match status" value="1"/>
</dbReference>
<comment type="pathway">
    <text evidence="3">Purine metabolism; AMP biosynthesis via salvage pathway; AMP from adenine: step 1/1.</text>
</comment>
<evidence type="ECO:0000256" key="2">
    <source>
        <dbReference type="ARBA" id="ARBA00004496"/>
    </source>
</evidence>
<protein>
    <recommendedName>
        <fullName evidence="6">adenine phosphoribosyltransferase</fullName>
        <ecNumber evidence="6">2.4.2.7</ecNumber>
    </recommendedName>
</protein>
<dbReference type="OrthoDB" id="363185at2759"/>
<evidence type="ECO:0000256" key="1">
    <source>
        <dbReference type="ARBA" id="ARBA00000868"/>
    </source>
</evidence>
<keyword evidence="13" id="KW-1185">Reference proteome</keyword>
<dbReference type="Gene3D" id="3.40.50.2020">
    <property type="match status" value="1"/>
</dbReference>
<feature type="domain" description="Phosphoribosyltransferase" evidence="11">
    <location>
        <begin position="45"/>
        <end position="181"/>
    </location>
</feature>
<dbReference type="GO" id="GO:0003999">
    <property type="term" value="F:adenine phosphoribosyltransferase activity"/>
    <property type="evidence" value="ECO:0007669"/>
    <property type="project" value="UniProtKB-EC"/>
</dbReference>
<keyword evidence="10" id="KW-0660">Purine salvage</keyword>
<keyword evidence="8 12" id="KW-0328">Glycosyltransferase</keyword>
<organism evidence="12 13">
    <name type="scientific">Trypanosoma theileri</name>
    <dbReference type="NCBI Taxonomy" id="67003"/>
    <lineage>
        <taxon>Eukaryota</taxon>
        <taxon>Discoba</taxon>
        <taxon>Euglenozoa</taxon>
        <taxon>Kinetoplastea</taxon>
        <taxon>Metakinetoplastina</taxon>
        <taxon>Trypanosomatida</taxon>
        <taxon>Trypanosomatidae</taxon>
        <taxon>Trypanosoma</taxon>
    </lineage>
</organism>
<sequence length="226" mass="24556">MSVCECAPNHFLLDESHPLAKDLYANVFSEVAPSSGRNVTRLFDVSSVTERPMLFRKVIEFLAQRYRAMGDAGPTHILAVESRGYLIGAPLAVELGLPLVLVRETKRFPASFVRESQQLNELPPSQSIRNGSVGSNARVLIVEDFVGCGRTAVSVLRLAGIVGATVVEMAAVCDAAALKGVEAIHAADGGAFRKTPIFTLMRFRADNNTLREQMMVYNPHITASKL</sequence>
<dbReference type="VEuPathDB" id="TriTrypDB:TM35_000212840"/>
<keyword evidence="7" id="KW-0963">Cytoplasm</keyword>
<dbReference type="EC" id="2.4.2.7" evidence="6"/>
<dbReference type="InterPro" id="IPR029057">
    <property type="entry name" value="PRTase-like"/>
</dbReference>
<dbReference type="AlphaFoldDB" id="A0A1X0NT10"/>
<reference evidence="12 13" key="1">
    <citation type="submission" date="2017-03" db="EMBL/GenBank/DDBJ databases">
        <title>An alternative strategy for trypanosome survival in the mammalian bloodstream revealed through genome and transcriptome analysis of the ubiquitous bovine parasite Trypanosoma (Megatrypanum) theileri.</title>
        <authorList>
            <person name="Kelly S."/>
            <person name="Ivens A."/>
            <person name="Mott A."/>
            <person name="O'Neill E."/>
            <person name="Emms D."/>
            <person name="Macleod O."/>
            <person name="Voorheis P."/>
            <person name="Matthews J."/>
            <person name="Matthews K."/>
            <person name="Carrington M."/>
        </authorList>
    </citation>
    <scope>NUCLEOTIDE SEQUENCE [LARGE SCALE GENOMIC DNA]</scope>
    <source>
        <strain evidence="12">Edinburgh</strain>
    </source>
</reference>